<proteinExistence type="inferred from homology"/>
<accession>A0A1R3IM36</accession>
<dbReference type="FunFam" id="3.40.50.720:FF:000022">
    <property type="entry name" value="Cinnamyl alcohol dehydrogenase"/>
    <property type="match status" value="1"/>
</dbReference>
<dbReference type="SUPFAM" id="SSF50129">
    <property type="entry name" value="GroES-like"/>
    <property type="match status" value="1"/>
</dbReference>
<dbReference type="Pfam" id="PF12872">
    <property type="entry name" value="OST-HTH"/>
    <property type="match status" value="2"/>
</dbReference>
<keyword evidence="11" id="KW-1185">Reference proteome</keyword>
<dbReference type="InterPro" id="IPR021139">
    <property type="entry name" value="NYN"/>
</dbReference>
<evidence type="ECO:0000256" key="3">
    <source>
        <dbReference type="ARBA" id="ARBA00011738"/>
    </source>
</evidence>
<dbReference type="Gene3D" id="3.30.420.610">
    <property type="entry name" value="LOTUS domain-like"/>
    <property type="match status" value="2"/>
</dbReference>
<comment type="cofactor">
    <cofactor evidence="1 7">
        <name>Zn(2+)</name>
        <dbReference type="ChEBI" id="CHEBI:29105"/>
    </cofactor>
</comment>
<dbReference type="InterPro" id="IPR013149">
    <property type="entry name" value="ADH-like_C"/>
</dbReference>
<dbReference type="InterPro" id="IPR025677">
    <property type="entry name" value="OST-HTH-assoc_dom"/>
</dbReference>
<evidence type="ECO:0000256" key="4">
    <source>
        <dbReference type="ARBA" id="ARBA00022723"/>
    </source>
</evidence>
<keyword evidence="5 7" id="KW-0862">Zinc</keyword>
<dbReference type="InterPro" id="IPR011032">
    <property type="entry name" value="GroES-like_sf"/>
</dbReference>
<feature type="region of interest" description="Disordered" evidence="8">
    <location>
        <begin position="853"/>
        <end position="928"/>
    </location>
</feature>
<feature type="compositionally biased region" description="Basic and acidic residues" evidence="8">
    <location>
        <begin position="917"/>
        <end position="926"/>
    </location>
</feature>
<dbReference type="Gene3D" id="3.90.180.10">
    <property type="entry name" value="Medium-chain alcohol dehydrogenases, catalytic domain"/>
    <property type="match status" value="1"/>
</dbReference>
<name>A0A1R3IM36_9ROSI</name>
<evidence type="ECO:0000256" key="8">
    <source>
        <dbReference type="SAM" id="MobiDB-lite"/>
    </source>
</evidence>
<dbReference type="InterPro" id="IPR002328">
    <property type="entry name" value="ADH_Zn_CS"/>
</dbReference>
<feature type="region of interest" description="Disordered" evidence="8">
    <location>
        <begin position="971"/>
        <end position="990"/>
    </location>
</feature>
<dbReference type="InterPro" id="IPR025605">
    <property type="entry name" value="OST-HTH/LOTUS_dom"/>
</dbReference>
<feature type="region of interest" description="Disordered" evidence="8">
    <location>
        <begin position="366"/>
        <end position="412"/>
    </location>
</feature>
<evidence type="ECO:0000256" key="6">
    <source>
        <dbReference type="ARBA" id="ARBA00023002"/>
    </source>
</evidence>
<keyword evidence="4 7" id="KW-0479">Metal-binding</keyword>
<dbReference type="SUPFAM" id="SSF51735">
    <property type="entry name" value="NAD(P)-binding Rossmann-fold domains"/>
    <property type="match status" value="1"/>
</dbReference>
<feature type="compositionally biased region" description="Basic and acidic residues" evidence="8">
    <location>
        <begin position="516"/>
        <end position="533"/>
    </location>
</feature>
<evidence type="ECO:0000256" key="2">
    <source>
        <dbReference type="ARBA" id="ARBA00008072"/>
    </source>
</evidence>
<comment type="caution">
    <text evidence="10">The sequence shown here is derived from an EMBL/GenBank/DDBJ whole genome shotgun (WGS) entry which is preliminary data.</text>
</comment>
<dbReference type="STRING" id="93759.A0A1R3IM36"/>
<dbReference type="CDD" id="cd08824">
    <property type="entry name" value="LOTUS"/>
    <property type="match status" value="2"/>
</dbReference>
<dbReference type="GO" id="GO:0016616">
    <property type="term" value="F:oxidoreductase activity, acting on the CH-OH group of donors, NAD or NADP as acceptor"/>
    <property type="evidence" value="ECO:0007669"/>
    <property type="project" value="InterPro"/>
</dbReference>
<dbReference type="Gene3D" id="3.40.50.1010">
    <property type="entry name" value="5'-nuclease"/>
    <property type="match status" value="1"/>
</dbReference>
<dbReference type="GO" id="GO:0009809">
    <property type="term" value="P:lignin biosynthetic process"/>
    <property type="evidence" value="ECO:0007669"/>
    <property type="project" value="UniProtKB-ARBA"/>
</dbReference>
<feature type="compositionally biased region" description="Acidic residues" evidence="8">
    <location>
        <begin position="900"/>
        <end position="910"/>
    </location>
</feature>
<dbReference type="EMBL" id="AWUE01017959">
    <property type="protein sequence ID" value="OMO83648.1"/>
    <property type="molecule type" value="Genomic_DNA"/>
</dbReference>
<evidence type="ECO:0000256" key="1">
    <source>
        <dbReference type="ARBA" id="ARBA00001947"/>
    </source>
</evidence>
<feature type="region of interest" description="Disordered" evidence="8">
    <location>
        <begin position="424"/>
        <end position="446"/>
    </location>
</feature>
<dbReference type="OrthoDB" id="549353at2759"/>
<evidence type="ECO:0000256" key="5">
    <source>
        <dbReference type="ARBA" id="ARBA00022833"/>
    </source>
</evidence>
<dbReference type="InterPro" id="IPR020843">
    <property type="entry name" value="ER"/>
</dbReference>
<comment type="subunit">
    <text evidence="3">Homodimer.</text>
</comment>
<dbReference type="InterPro" id="IPR047109">
    <property type="entry name" value="CAD-like"/>
</dbReference>
<dbReference type="PANTHER" id="PTHR42683">
    <property type="entry name" value="ALDEHYDE REDUCTASE"/>
    <property type="match status" value="1"/>
</dbReference>
<evidence type="ECO:0000259" key="9">
    <source>
        <dbReference type="PROSITE" id="PS51644"/>
    </source>
</evidence>
<gene>
    <name evidence="10" type="ORF">COLO4_22393</name>
</gene>
<dbReference type="FunFam" id="3.90.180.10:FF:000004">
    <property type="entry name" value="probable cinnamyl alcohol dehydrogenase"/>
    <property type="match status" value="1"/>
</dbReference>
<feature type="compositionally biased region" description="Basic and acidic residues" evidence="8">
    <location>
        <begin position="424"/>
        <end position="436"/>
    </location>
</feature>
<evidence type="ECO:0000313" key="11">
    <source>
        <dbReference type="Proteomes" id="UP000187203"/>
    </source>
</evidence>
<feature type="compositionally biased region" description="Polar residues" evidence="8">
    <location>
        <begin position="535"/>
        <end position="546"/>
    </location>
</feature>
<dbReference type="InterPro" id="IPR041966">
    <property type="entry name" value="LOTUS-like"/>
</dbReference>
<dbReference type="Pfam" id="PF14418">
    <property type="entry name" value="OHA"/>
    <property type="match status" value="1"/>
</dbReference>
<reference evidence="11" key="1">
    <citation type="submission" date="2013-09" db="EMBL/GenBank/DDBJ databases">
        <title>Corchorus olitorius genome sequencing.</title>
        <authorList>
            <person name="Alam M."/>
            <person name="Haque M.S."/>
            <person name="Islam M.S."/>
            <person name="Emdad E.M."/>
            <person name="Islam M.M."/>
            <person name="Ahmed B."/>
            <person name="Halim A."/>
            <person name="Hossen Q.M.M."/>
            <person name="Hossain M.Z."/>
            <person name="Ahmed R."/>
            <person name="Khan M.M."/>
            <person name="Islam R."/>
            <person name="Rashid M.M."/>
            <person name="Khan S.A."/>
            <person name="Rahman M.S."/>
            <person name="Alam M."/>
            <person name="Yahiya A.S."/>
            <person name="Khan M.S."/>
            <person name="Azam M.S."/>
            <person name="Haque T."/>
            <person name="Lashkar M.Z.H."/>
            <person name="Akhand A.I."/>
            <person name="Morshed G."/>
            <person name="Roy S."/>
            <person name="Uddin K.S."/>
            <person name="Rabeya T."/>
            <person name="Hossain A.S."/>
            <person name="Chowdhury A."/>
            <person name="Snigdha A.R."/>
            <person name="Mortoza M.S."/>
            <person name="Matin S.A."/>
            <person name="Hoque S.M.E."/>
            <person name="Islam M.K."/>
            <person name="Roy D.K."/>
            <person name="Haider R."/>
            <person name="Moosa M.M."/>
            <person name="Elias S.M."/>
            <person name="Hasan A.M."/>
            <person name="Jahan S."/>
            <person name="Shafiuddin M."/>
            <person name="Mahmood N."/>
            <person name="Shommy N.S."/>
        </authorList>
    </citation>
    <scope>NUCLEOTIDE SEQUENCE [LARGE SCALE GENOMIC DNA]</scope>
    <source>
        <strain evidence="11">cv. O-4</strain>
    </source>
</reference>
<dbReference type="SMART" id="SM00829">
    <property type="entry name" value="PKS_ER"/>
    <property type="match status" value="1"/>
</dbReference>
<dbReference type="GO" id="GO:0004540">
    <property type="term" value="F:RNA nuclease activity"/>
    <property type="evidence" value="ECO:0007669"/>
    <property type="project" value="InterPro"/>
</dbReference>
<dbReference type="Gene3D" id="3.40.50.720">
    <property type="entry name" value="NAD(P)-binding Rossmann-like Domain"/>
    <property type="match status" value="1"/>
</dbReference>
<dbReference type="PROSITE" id="PS00059">
    <property type="entry name" value="ADH_ZINC"/>
    <property type="match status" value="1"/>
</dbReference>
<dbReference type="Proteomes" id="UP000187203">
    <property type="component" value="Unassembled WGS sequence"/>
</dbReference>
<organism evidence="10 11">
    <name type="scientific">Corchorus olitorius</name>
    <dbReference type="NCBI Taxonomy" id="93759"/>
    <lineage>
        <taxon>Eukaryota</taxon>
        <taxon>Viridiplantae</taxon>
        <taxon>Streptophyta</taxon>
        <taxon>Embryophyta</taxon>
        <taxon>Tracheophyta</taxon>
        <taxon>Spermatophyta</taxon>
        <taxon>Magnoliopsida</taxon>
        <taxon>eudicotyledons</taxon>
        <taxon>Gunneridae</taxon>
        <taxon>Pentapetalae</taxon>
        <taxon>rosids</taxon>
        <taxon>malvids</taxon>
        <taxon>Malvales</taxon>
        <taxon>Malvaceae</taxon>
        <taxon>Grewioideae</taxon>
        <taxon>Apeibeae</taxon>
        <taxon>Corchorus</taxon>
    </lineage>
</organism>
<feature type="domain" description="HTH OST-type" evidence="9">
    <location>
        <begin position="750"/>
        <end position="824"/>
    </location>
</feature>
<dbReference type="CDD" id="cd05283">
    <property type="entry name" value="CAD1"/>
    <property type="match status" value="1"/>
</dbReference>
<dbReference type="InterPro" id="IPR013154">
    <property type="entry name" value="ADH-like_N"/>
</dbReference>
<comment type="similarity">
    <text evidence="2 7">Belongs to the zinc-containing alcohol dehydrogenase family.</text>
</comment>
<evidence type="ECO:0000256" key="7">
    <source>
        <dbReference type="RuleBase" id="RU361277"/>
    </source>
</evidence>
<dbReference type="CDD" id="cd10910">
    <property type="entry name" value="PIN_limkain_b1_N_like"/>
    <property type="match status" value="1"/>
</dbReference>
<keyword evidence="6" id="KW-0560">Oxidoreductase</keyword>
<dbReference type="Pfam" id="PF08240">
    <property type="entry name" value="ADH_N"/>
    <property type="match status" value="1"/>
</dbReference>
<dbReference type="Pfam" id="PF01936">
    <property type="entry name" value="NYN"/>
    <property type="match status" value="1"/>
</dbReference>
<feature type="domain" description="HTH OST-type" evidence="9">
    <location>
        <begin position="260"/>
        <end position="331"/>
    </location>
</feature>
<feature type="compositionally biased region" description="Basic and acidic residues" evidence="8">
    <location>
        <begin position="547"/>
        <end position="556"/>
    </location>
</feature>
<sequence length="1372" mass="151846">MSFKHFPLKTLLSISPSSSSVSPPLYSLSIFISHFSTSQTHHYHSYYQSRRQDDESRQVKVSVWWDFENCGPPSGVNVFRIAPMITAAVRANGIKGPIQITAFGDIMQLPRAQQEALSATGVNLAHVPSGGTGKNSADRSLLVDLMHWTTQNPPPAHLLLISGDRDFASTLHRLRMNNYNVLLACPGSTPSVLCSAASIMWNWQALLRGENLMGKRYNLPPDGPYGSWYGHDKVPLQDPFLVEAPASSLNDESSEVLKPVPKAVMKHIRQILKSHPEGISMHDLCNELISNVHLDKYLYGYKKFARFLLSMPHILRLESEGGGNFLVRMAPKASESSETSPCSSAGCLSRSGYAVSSRLNYNRSVGGAPNVMPKLHKSPEVNAGVDPRKVQETPPENDLGKVNAEKPAEEVQQSLPVVEKIAEASDERVTESHHTPILEQDSASDERVTECHQTPILEQDSASEVGFFRKAWQLWFHGSNDNSEVKSHVPEKCDDSEDSFEKIKNNMLKNCTGVSPEREETKEVSEAKSDEGARTTATSLSSNDLTTDNKADLKAGENHSKRSGLFNQIAAWCKSWRSSQDNEESADQSCEKHNQINNISLKHEIFTQDSFWKDMEILLDSPRGLALVTQSMTREEMAEKLRKEGPLALRSVSNCDLLELVDLLISDKKWIEECSSKTSPFRIARAVEKSHVSGNTPTANGLRSIFLRTSSQANLQRKHEGHKKLENVPHSGVSSTIINKKATERSTSEILAHCQKLVKMILKEHPEGYKIGAFRRLFLERYGYPLDIQRLGYKKLSSLLEKIPGVKLESPYIMPASLVPKDSDLETVVPNVQEDSSQALQNSAGVLPDALTKDEDSESTWDELGPVSCTSSNKNEMRSVLGSKTTEDAEITRFNYEPIISDDEFSDSEGELSTPEQRGKQQKPEMVDDSSLFQILDSWYCSKEGEEDRKDNPEKYEDKVDCLEATQVNPSDAAGVDMNEEASSEDHGQKQRLHKTYSFVADPVAVGNDKGKLINGILEEEHPQKAFGYAARDSSGTLSPFQFSRRENGEEDVTLKILYCGVCHSDLHTLRNEWGFTRYPVVPGHEIVGVATKVGNKVTKFKEGDRVGVGVMVGSCKKCECCQQDLENYCPQMIFTYNSNYVDGTRNYGGYSDMIVVDQRFVVRFPDNMPLDAGAPLLCAGITVYSPMKYYGMTEAGKHLGVAGLGGLGHVAVKIGKAFGLKVTVISSSPKKEEEAINRLGADSFLLSNDPAKMKSAVGTMDYIIDTVSAVHPLLPLLSLLKVNGKLVTLGLPNKPLELPIFPLVLGRKLVGGSDIGGMKETQEMLDFCAKHNISADIELIRMDEINTAMDRLAKSDVRYRFVIDVANSLSE</sequence>
<dbReference type="PROSITE" id="PS51644">
    <property type="entry name" value="HTH_OST"/>
    <property type="match status" value="2"/>
</dbReference>
<dbReference type="Pfam" id="PF00107">
    <property type="entry name" value="ADH_zinc_N"/>
    <property type="match status" value="1"/>
</dbReference>
<dbReference type="InterPro" id="IPR036291">
    <property type="entry name" value="NAD(P)-bd_dom_sf"/>
</dbReference>
<protein>
    <submittedName>
        <fullName evidence="10">Alcohol dehydrogenase superfamily, zinc-type</fullName>
    </submittedName>
</protein>
<dbReference type="GO" id="GO:0008270">
    <property type="term" value="F:zinc ion binding"/>
    <property type="evidence" value="ECO:0007669"/>
    <property type="project" value="InterPro"/>
</dbReference>
<feature type="region of interest" description="Disordered" evidence="8">
    <location>
        <begin position="514"/>
        <end position="556"/>
    </location>
</feature>
<evidence type="ECO:0000313" key="10">
    <source>
        <dbReference type="EMBL" id="OMO83648.1"/>
    </source>
</evidence>